<gene>
    <name evidence="6" type="ORF">DFR57_1016</name>
</gene>
<feature type="binding site" evidence="4">
    <location>
        <position position="74"/>
    </location>
    <ligand>
        <name>S-adenosyl-L-methionine</name>
        <dbReference type="ChEBI" id="CHEBI:59789"/>
    </ligand>
</feature>
<dbReference type="Gene3D" id="3.40.50.150">
    <property type="entry name" value="Vaccinia Virus protein VP39"/>
    <property type="match status" value="1"/>
</dbReference>
<accession>A0A368YBR7</accession>
<sequence length="214" mass="24657">MGREFLEVFESWATSYDQAVTGEDPQYREVFKDYDTILDEVAIKSVGTVLEFGVGTGNLSRKLIELKHEVIGIEPSDPMRKLAKEKYPTLTVLEGDFLSYPPLHKEINTITSTYAFHHLNEQEKQTAIANFYKVLPAGGKVVFADTAYENEQTKKEIHASAKKNGHLDLLKDLQTEYYPFLEDLKRYFEEAGFSFESKQRNQFVWIMEAIKPKE</sequence>
<evidence type="ECO:0000256" key="4">
    <source>
        <dbReference type="HAMAP-Rule" id="MF_02100"/>
    </source>
</evidence>
<dbReference type="HAMAP" id="MF_02100">
    <property type="entry name" value="Methyltr_YrrT"/>
    <property type="match status" value="1"/>
</dbReference>
<dbReference type="PANTHER" id="PTHR43861:SF1">
    <property type="entry name" value="TRANS-ACONITATE 2-METHYLTRANSFERASE"/>
    <property type="match status" value="1"/>
</dbReference>
<dbReference type="CDD" id="cd02440">
    <property type="entry name" value="AdoMet_MTases"/>
    <property type="match status" value="1"/>
</dbReference>
<dbReference type="Pfam" id="PF13649">
    <property type="entry name" value="Methyltransf_25"/>
    <property type="match status" value="1"/>
</dbReference>
<evidence type="ECO:0000313" key="6">
    <source>
        <dbReference type="EMBL" id="RCW77139.1"/>
    </source>
</evidence>
<dbReference type="OrthoDB" id="465705at2"/>
<comment type="caution">
    <text evidence="6">The sequence shown here is derived from an EMBL/GenBank/DDBJ whole genome shotgun (WGS) entry which is preliminary data.</text>
</comment>
<dbReference type="GO" id="GO:0008757">
    <property type="term" value="F:S-adenosylmethionine-dependent methyltransferase activity"/>
    <property type="evidence" value="ECO:0007669"/>
    <property type="project" value="UniProtKB-UniRule"/>
</dbReference>
<comment type="similarity">
    <text evidence="4">Belongs to the methyltransferase superfamily. YrrT family.</text>
</comment>
<dbReference type="SUPFAM" id="SSF53335">
    <property type="entry name" value="S-adenosyl-L-methionine-dependent methyltransferases"/>
    <property type="match status" value="1"/>
</dbReference>
<evidence type="ECO:0000259" key="5">
    <source>
        <dbReference type="Pfam" id="PF13649"/>
    </source>
</evidence>
<dbReference type="EMBL" id="QPJJ01000001">
    <property type="protein sequence ID" value="RCW77139.1"/>
    <property type="molecule type" value="Genomic_DNA"/>
</dbReference>
<feature type="binding site" evidence="4">
    <location>
        <position position="53"/>
    </location>
    <ligand>
        <name>S-adenosyl-L-methionine</name>
        <dbReference type="ChEBI" id="CHEBI:59789"/>
    </ligand>
</feature>
<dbReference type="Proteomes" id="UP000252585">
    <property type="component" value="Unassembled WGS sequence"/>
</dbReference>
<dbReference type="EC" id="2.1.1.-" evidence="4"/>
<dbReference type="InterPro" id="IPR023553">
    <property type="entry name" value="Uncharacterised_MeTfrase_YrrT"/>
</dbReference>
<dbReference type="AlphaFoldDB" id="A0A368YBR7"/>
<dbReference type="InterPro" id="IPR041698">
    <property type="entry name" value="Methyltransf_25"/>
</dbReference>
<organism evidence="6 7">
    <name type="scientific">Saliterribacillus persicus</name>
    <dbReference type="NCBI Taxonomy" id="930114"/>
    <lineage>
        <taxon>Bacteria</taxon>
        <taxon>Bacillati</taxon>
        <taxon>Bacillota</taxon>
        <taxon>Bacilli</taxon>
        <taxon>Bacillales</taxon>
        <taxon>Bacillaceae</taxon>
        <taxon>Saliterribacillus</taxon>
    </lineage>
</organism>
<evidence type="ECO:0000313" key="7">
    <source>
        <dbReference type="Proteomes" id="UP000252585"/>
    </source>
</evidence>
<dbReference type="InterPro" id="IPR029063">
    <property type="entry name" value="SAM-dependent_MTases_sf"/>
</dbReference>
<reference evidence="6 7" key="1">
    <citation type="submission" date="2018-07" db="EMBL/GenBank/DDBJ databases">
        <title>Genomic Encyclopedia of Type Strains, Phase IV (KMG-IV): sequencing the most valuable type-strain genomes for metagenomic binning, comparative biology and taxonomic classification.</title>
        <authorList>
            <person name="Goeker M."/>
        </authorList>
    </citation>
    <scope>NUCLEOTIDE SEQUENCE [LARGE SCALE GENOMIC DNA]</scope>
    <source>
        <strain evidence="6 7">DSM 27696</strain>
    </source>
</reference>
<keyword evidence="3 4" id="KW-0949">S-adenosyl-L-methionine</keyword>
<feature type="binding site" evidence="4">
    <location>
        <position position="96"/>
    </location>
    <ligand>
        <name>S-adenosyl-L-methionine</name>
        <dbReference type="ChEBI" id="CHEBI:59789"/>
    </ligand>
</feature>
<feature type="domain" description="Methyltransferase" evidence="5">
    <location>
        <begin position="49"/>
        <end position="139"/>
    </location>
</feature>
<dbReference type="GO" id="GO:0032259">
    <property type="term" value="P:methylation"/>
    <property type="evidence" value="ECO:0007669"/>
    <property type="project" value="UniProtKB-KW"/>
</dbReference>
<proteinExistence type="inferred from homology"/>
<evidence type="ECO:0000256" key="3">
    <source>
        <dbReference type="ARBA" id="ARBA00022691"/>
    </source>
</evidence>
<protein>
    <recommendedName>
        <fullName evidence="4">Uncharacterized methyltransferase DFR57_1016</fullName>
        <ecNumber evidence="4">2.1.1.-</ecNumber>
    </recommendedName>
</protein>
<comment type="function">
    <text evidence="4">Could be a S-adenosyl-L-methionine-dependent methyltransferase.</text>
</comment>
<keyword evidence="1 4" id="KW-0489">Methyltransferase</keyword>
<evidence type="ECO:0000256" key="2">
    <source>
        <dbReference type="ARBA" id="ARBA00022679"/>
    </source>
</evidence>
<keyword evidence="2 4" id="KW-0808">Transferase</keyword>
<evidence type="ECO:0000256" key="1">
    <source>
        <dbReference type="ARBA" id="ARBA00022603"/>
    </source>
</evidence>
<dbReference type="RefSeq" id="WP_114351090.1">
    <property type="nucleotide sequence ID" value="NZ_QPJJ01000001.1"/>
</dbReference>
<name>A0A368YBR7_9BACI</name>
<dbReference type="PANTHER" id="PTHR43861">
    <property type="entry name" value="TRANS-ACONITATE 2-METHYLTRANSFERASE-RELATED"/>
    <property type="match status" value="1"/>
</dbReference>
<keyword evidence="7" id="KW-1185">Reference proteome</keyword>